<evidence type="ECO:0000259" key="5">
    <source>
        <dbReference type="PROSITE" id="PS50893"/>
    </source>
</evidence>
<dbReference type="InterPro" id="IPR027417">
    <property type="entry name" value="P-loop_NTPase"/>
</dbReference>
<dbReference type="SUPFAM" id="SSF52540">
    <property type="entry name" value="P-loop containing nucleoside triphosphate hydrolases"/>
    <property type="match status" value="1"/>
</dbReference>
<name>A0A2V1JUT4_9BURK</name>
<dbReference type="InterPro" id="IPR017871">
    <property type="entry name" value="ABC_transporter-like_CS"/>
</dbReference>
<sequence length="332" mass="36214">MTTHPPTSITLQHCAKTWASGRPALQPLDLHIPAGEILALLGPSGCGKTTLLRLIAGLERADAGSRILFGDRDVGDLPAERRNVGVVFQNYALFPNLNVAENIAYGLRIRGVAQAQQRQRVEELLALIRLEDMARRRIQQLSGGQRQRVALARALAVTPSVLLLDEPLTALDAKLRDHLQTELADMLRTLGITTIIVTHDQQEAMILGQRIAVMSAGRIEQTGSAQDLYTRPESAFVGDFLGQTCQVRGILHGARLQAGHLPLRFRPHAARLEPLQHGDLAATITARYFLGDQIRYTLRLGDGQSLQITAPPDCAFQAGEQAGLRILQSAAH</sequence>
<dbReference type="InterPro" id="IPR013611">
    <property type="entry name" value="Transp-assoc_OB_typ2"/>
</dbReference>
<keyword evidence="1" id="KW-0813">Transport</keyword>
<evidence type="ECO:0000313" key="7">
    <source>
        <dbReference type="Proteomes" id="UP000245212"/>
    </source>
</evidence>
<dbReference type="PROSITE" id="PS50893">
    <property type="entry name" value="ABC_TRANSPORTER_2"/>
    <property type="match status" value="1"/>
</dbReference>
<dbReference type="Proteomes" id="UP000245212">
    <property type="component" value="Unassembled WGS sequence"/>
</dbReference>
<dbReference type="GO" id="GO:0043190">
    <property type="term" value="C:ATP-binding cassette (ABC) transporter complex"/>
    <property type="evidence" value="ECO:0007669"/>
    <property type="project" value="InterPro"/>
</dbReference>
<dbReference type="AlphaFoldDB" id="A0A2V1JUT4"/>
<dbReference type="InterPro" id="IPR050093">
    <property type="entry name" value="ABC_SmlMolc_Importer"/>
</dbReference>
<dbReference type="InterPro" id="IPR003593">
    <property type="entry name" value="AAA+_ATPase"/>
</dbReference>
<evidence type="ECO:0000256" key="3">
    <source>
        <dbReference type="ARBA" id="ARBA00022741"/>
    </source>
</evidence>
<dbReference type="EMBL" id="QETA01000007">
    <property type="protein sequence ID" value="PWF21626.1"/>
    <property type="molecule type" value="Genomic_DNA"/>
</dbReference>
<protein>
    <submittedName>
        <fullName evidence="6">ABC transporter ATP-binding protein</fullName>
    </submittedName>
</protein>
<dbReference type="GO" id="GO:0005524">
    <property type="term" value="F:ATP binding"/>
    <property type="evidence" value="ECO:0007669"/>
    <property type="project" value="UniProtKB-KW"/>
</dbReference>
<dbReference type="RefSeq" id="WP_109062970.1">
    <property type="nucleotide sequence ID" value="NZ_QETA01000007.1"/>
</dbReference>
<dbReference type="SUPFAM" id="SSF50331">
    <property type="entry name" value="MOP-like"/>
    <property type="match status" value="1"/>
</dbReference>
<dbReference type="SMART" id="SM00382">
    <property type="entry name" value="AAA"/>
    <property type="match status" value="1"/>
</dbReference>
<evidence type="ECO:0000256" key="1">
    <source>
        <dbReference type="ARBA" id="ARBA00022448"/>
    </source>
</evidence>
<dbReference type="PROSITE" id="PS00211">
    <property type="entry name" value="ABC_TRANSPORTER_1"/>
    <property type="match status" value="1"/>
</dbReference>
<dbReference type="InterPro" id="IPR008995">
    <property type="entry name" value="Mo/tungstate-bd_C_term_dom"/>
</dbReference>
<keyword evidence="2" id="KW-0472">Membrane</keyword>
<reference evidence="7" key="1">
    <citation type="submission" date="2018-05" db="EMBL/GenBank/DDBJ databases">
        <authorList>
            <person name="Li Y."/>
        </authorList>
    </citation>
    <scope>NUCLEOTIDE SEQUENCE [LARGE SCALE GENOMIC DNA]</scope>
    <source>
        <strain evidence="7">3d-2-2</strain>
    </source>
</reference>
<keyword evidence="3" id="KW-0547">Nucleotide-binding</keyword>
<keyword evidence="2" id="KW-1003">Cell membrane</keyword>
<organism evidence="6 7">
    <name type="scientific">Corticimicrobacter populi</name>
    <dbReference type="NCBI Taxonomy" id="2175229"/>
    <lineage>
        <taxon>Bacteria</taxon>
        <taxon>Pseudomonadati</taxon>
        <taxon>Pseudomonadota</taxon>
        <taxon>Betaproteobacteria</taxon>
        <taxon>Burkholderiales</taxon>
        <taxon>Alcaligenaceae</taxon>
        <taxon>Corticimicrobacter</taxon>
    </lineage>
</organism>
<gene>
    <name evidence="6" type="ORF">DD235_15145</name>
</gene>
<feature type="domain" description="ABC transporter" evidence="5">
    <location>
        <begin position="9"/>
        <end position="241"/>
    </location>
</feature>
<dbReference type="InterPro" id="IPR003439">
    <property type="entry name" value="ABC_transporter-like_ATP-bd"/>
</dbReference>
<accession>A0A2V1JUT4</accession>
<dbReference type="GO" id="GO:0022857">
    <property type="term" value="F:transmembrane transporter activity"/>
    <property type="evidence" value="ECO:0007669"/>
    <property type="project" value="InterPro"/>
</dbReference>
<dbReference type="Pfam" id="PF08402">
    <property type="entry name" value="TOBE_2"/>
    <property type="match status" value="1"/>
</dbReference>
<dbReference type="Pfam" id="PF00005">
    <property type="entry name" value="ABC_tran"/>
    <property type="match status" value="1"/>
</dbReference>
<evidence type="ECO:0000256" key="4">
    <source>
        <dbReference type="ARBA" id="ARBA00022840"/>
    </source>
</evidence>
<dbReference type="FunFam" id="3.40.50.300:FF:000425">
    <property type="entry name" value="Probable ABC transporter, ATP-binding subunit"/>
    <property type="match status" value="1"/>
</dbReference>
<keyword evidence="7" id="KW-1185">Reference proteome</keyword>
<evidence type="ECO:0000256" key="2">
    <source>
        <dbReference type="ARBA" id="ARBA00022475"/>
    </source>
</evidence>
<dbReference type="GO" id="GO:0016887">
    <property type="term" value="F:ATP hydrolysis activity"/>
    <property type="evidence" value="ECO:0007669"/>
    <property type="project" value="InterPro"/>
</dbReference>
<dbReference type="PANTHER" id="PTHR42781:SF4">
    <property type="entry name" value="SPERMIDINE_PUTRESCINE IMPORT ATP-BINDING PROTEIN POTA"/>
    <property type="match status" value="1"/>
</dbReference>
<dbReference type="PANTHER" id="PTHR42781">
    <property type="entry name" value="SPERMIDINE/PUTRESCINE IMPORT ATP-BINDING PROTEIN POTA"/>
    <property type="match status" value="1"/>
</dbReference>
<proteinExistence type="predicted"/>
<dbReference type="GO" id="GO:0015697">
    <property type="term" value="P:quaternary ammonium group transport"/>
    <property type="evidence" value="ECO:0007669"/>
    <property type="project" value="UniProtKB-ARBA"/>
</dbReference>
<evidence type="ECO:0000313" key="6">
    <source>
        <dbReference type="EMBL" id="PWF21626.1"/>
    </source>
</evidence>
<comment type="caution">
    <text evidence="6">The sequence shown here is derived from an EMBL/GenBank/DDBJ whole genome shotgun (WGS) entry which is preliminary data.</text>
</comment>
<dbReference type="Gene3D" id="3.40.50.300">
    <property type="entry name" value="P-loop containing nucleotide triphosphate hydrolases"/>
    <property type="match status" value="1"/>
</dbReference>
<keyword evidence="4 6" id="KW-0067">ATP-binding</keyword>